<feature type="compositionally biased region" description="Polar residues" evidence="1">
    <location>
        <begin position="419"/>
        <end position="435"/>
    </location>
</feature>
<proteinExistence type="predicted"/>
<feature type="compositionally biased region" description="Polar residues" evidence="1">
    <location>
        <begin position="269"/>
        <end position="288"/>
    </location>
</feature>
<feature type="region of interest" description="Disordered" evidence="1">
    <location>
        <begin position="736"/>
        <end position="853"/>
    </location>
</feature>
<protein>
    <submittedName>
        <fullName evidence="3">Uncharacterized protein</fullName>
    </submittedName>
</protein>
<keyword evidence="2" id="KW-0812">Transmembrane</keyword>
<feature type="compositionally biased region" description="Low complexity" evidence="1">
    <location>
        <begin position="571"/>
        <end position="581"/>
    </location>
</feature>
<evidence type="ECO:0000313" key="3">
    <source>
        <dbReference type="EMBL" id="KAK3945170.1"/>
    </source>
</evidence>
<evidence type="ECO:0000256" key="1">
    <source>
        <dbReference type="SAM" id="MobiDB-lite"/>
    </source>
</evidence>
<feature type="compositionally biased region" description="Low complexity" evidence="1">
    <location>
        <begin position="645"/>
        <end position="661"/>
    </location>
</feature>
<feature type="compositionally biased region" description="Polar residues" evidence="1">
    <location>
        <begin position="548"/>
        <end position="564"/>
    </location>
</feature>
<feature type="compositionally biased region" description="Gly residues" evidence="1">
    <location>
        <begin position="680"/>
        <end position="690"/>
    </location>
</feature>
<keyword evidence="2" id="KW-0472">Membrane</keyword>
<feature type="compositionally biased region" description="Basic residues" evidence="1">
    <location>
        <begin position="1038"/>
        <end position="1049"/>
    </location>
</feature>
<feature type="compositionally biased region" description="Polar residues" evidence="1">
    <location>
        <begin position="380"/>
        <end position="392"/>
    </location>
</feature>
<feature type="compositionally biased region" description="Basic and acidic residues" evidence="1">
    <location>
        <begin position="96"/>
        <end position="107"/>
    </location>
</feature>
<feature type="compositionally biased region" description="Basic and acidic residues" evidence="1">
    <location>
        <begin position="992"/>
        <end position="1003"/>
    </location>
</feature>
<comment type="caution">
    <text evidence="3">The sequence shown here is derived from an EMBL/GenBank/DDBJ whole genome shotgun (WGS) entry which is preliminary data.</text>
</comment>
<keyword evidence="4" id="KW-1185">Reference proteome</keyword>
<feature type="compositionally biased region" description="Gly residues" evidence="1">
    <location>
        <begin position="805"/>
        <end position="833"/>
    </location>
</feature>
<gene>
    <name evidence="3" type="ORF">QBC46DRAFT_436001</name>
</gene>
<feature type="region of interest" description="Disordered" evidence="1">
    <location>
        <begin position="924"/>
        <end position="968"/>
    </location>
</feature>
<evidence type="ECO:0000256" key="2">
    <source>
        <dbReference type="SAM" id="Phobius"/>
    </source>
</evidence>
<feature type="compositionally biased region" description="Low complexity" evidence="1">
    <location>
        <begin position="958"/>
        <end position="968"/>
    </location>
</feature>
<feature type="compositionally biased region" description="Polar residues" evidence="1">
    <location>
        <begin position="502"/>
        <end position="517"/>
    </location>
</feature>
<evidence type="ECO:0000313" key="4">
    <source>
        <dbReference type="Proteomes" id="UP001303473"/>
    </source>
</evidence>
<feature type="region of interest" description="Disordered" evidence="1">
    <location>
        <begin position="167"/>
        <end position="194"/>
    </location>
</feature>
<dbReference type="EMBL" id="MU853756">
    <property type="protein sequence ID" value="KAK3945170.1"/>
    <property type="molecule type" value="Genomic_DNA"/>
</dbReference>
<name>A0AAN6S998_9PEZI</name>
<feature type="compositionally biased region" description="Low complexity" evidence="1">
    <location>
        <begin position="518"/>
        <end position="537"/>
    </location>
</feature>
<feature type="compositionally biased region" description="Polar residues" evidence="1">
    <location>
        <begin position="736"/>
        <end position="773"/>
    </location>
</feature>
<dbReference type="AlphaFoldDB" id="A0AAN6S998"/>
<feature type="compositionally biased region" description="Polar residues" evidence="1">
    <location>
        <begin position="691"/>
        <end position="701"/>
    </location>
</feature>
<accession>A0AAN6S998</accession>
<dbReference type="Proteomes" id="UP001303473">
    <property type="component" value="Unassembled WGS sequence"/>
</dbReference>
<feature type="region of interest" description="Disordered" evidence="1">
    <location>
        <begin position="86"/>
        <end position="108"/>
    </location>
</feature>
<reference evidence="4" key="1">
    <citation type="journal article" date="2023" name="Mol. Phylogenet. Evol.">
        <title>Genome-scale phylogeny and comparative genomics of the fungal order Sordariales.</title>
        <authorList>
            <person name="Hensen N."/>
            <person name="Bonometti L."/>
            <person name="Westerberg I."/>
            <person name="Brannstrom I.O."/>
            <person name="Guillou S."/>
            <person name="Cros-Aarteil S."/>
            <person name="Calhoun S."/>
            <person name="Haridas S."/>
            <person name="Kuo A."/>
            <person name="Mondo S."/>
            <person name="Pangilinan J."/>
            <person name="Riley R."/>
            <person name="LaButti K."/>
            <person name="Andreopoulos B."/>
            <person name="Lipzen A."/>
            <person name="Chen C."/>
            <person name="Yan M."/>
            <person name="Daum C."/>
            <person name="Ng V."/>
            <person name="Clum A."/>
            <person name="Steindorff A."/>
            <person name="Ohm R.A."/>
            <person name="Martin F."/>
            <person name="Silar P."/>
            <person name="Natvig D.O."/>
            <person name="Lalanne C."/>
            <person name="Gautier V."/>
            <person name="Ament-Velasquez S.L."/>
            <person name="Kruys A."/>
            <person name="Hutchinson M.I."/>
            <person name="Powell A.J."/>
            <person name="Barry K."/>
            <person name="Miller A.N."/>
            <person name="Grigoriev I.V."/>
            <person name="Debuchy R."/>
            <person name="Gladieux P."/>
            <person name="Hiltunen Thoren M."/>
            <person name="Johannesson H."/>
        </authorList>
    </citation>
    <scope>NUCLEOTIDE SEQUENCE [LARGE SCALE GENOMIC DNA]</scope>
    <source>
        <strain evidence="4">CBS 340.73</strain>
    </source>
</reference>
<feature type="transmembrane region" description="Helical" evidence="2">
    <location>
        <begin position="6"/>
        <end position="34"/>
    </location>
</feature>
<feature type="region of interest" description="Disordered" evidence="1">
    <location>
        <begin position="981"/>
        <end position="1051"/>
    </location>
</feature>
<feature type="region of interest" description="Disordered" evidence="1">
    <location>
        <begin position="122"/>
        <end position="149"/>
    </location>
</feature>
<keyword evidence="2" id="KW-1133">Transmembrane helix</keyword>
<organism evidence="3 4">
    <name type="scientific">Diplogelasinospora grovesii</name>
    <dbReference type="NCBI Taxonomy" id="303347"/>
    <lineage>
        <taxon>Eukaryota</taxon>
        <taxon>Fungi</taxon>
        <taxon>Dikarya</taxon>
        <taxon>Ascomycota</taxon>
        <taxon>Pezizomycotina</taxon>
        <taxon>Sordariomycetes</taxon>
        <taxon>Sordariomycetidae</taxon>
        <taxon>Sordariales</taxon>
        <taxon>Diplogelasinosporaceae</taxon>
        <taxon>Diplogelasinospora</taxon>
    </lineage>
</organism>
<sequence length="1073" mass="114486">MSLADVLPFGALLGIIVGGAFVVSVGFAFLALWLSRRRAARHGLDVDIDTNDEVVSVIDIEGGQTAPTPKNRKRLSKVRMMNNGKAWRLTATSSKTSDDHRQHKPDGRSPLVSLWDSWWSSSDSETELPRHNSRRSKSRSRSSSRARSRSLSLKRNVSWIDEDALHGPTVRVGSRNPSRRKKSNRQSSWGAIKNKVPTLPALPTLPNLLHYYDGSRQKDEEQLMGYEYIPSAYGQLRVFTASKDLPEPPRSVIVVDRYSSMLRQKRIMRTNTNPASRIDNRPSTQHVNRSPERARQTPPTTPSRPRPVTRASTDSTLSEILKSTDQRLRGGSGLTPSTAASNRSPSKTSPNKKSKSSARRSSYNKVPPTRPVPKAPSRPTRPSRQVSMSPSVASDDGDGDTELLLANETEPFPVLDLTPSPTKSYNSHNASPTKAPQQRASAEQERQQHQQQQQRHLRPLSAISTGSGLSLSTIYSERYDAPEEGNASITTKLTATPPLNPMISNRNSGTPRSSVVFTSPLSDDPFTSSSSPSSSPSRYAGLARQPRPISSYTAPPTSSQPNTPTREHSPTKASAPKAAATRVEEEEKTPRPGNVSSDSISPIKRTPSHRSVITSASPSPKQIISSLNNSVLGPSTSDNSITGYAPSSPAATTTTTRAQRQVKPFYPPYPTSPLMKFQIMGGGGGGGGGLQHSNSTSSSIYSQDTRAAGMNAFTPHALIAPGVASMISQLRRMDSGLSNASSNTGASVSGSVSGNTVASESSDSSTIVTTNGRTVHPALGEMSGGSQRKYYSLTPRPISTATGMAEGGGRVVSGGRSVSGGHGGVRSVSGGGAMDSRTTLASSGKGGMGSASTSTLVASTLGSSVGISSMSISPKREKLGAPRGGSKLALEFYEDDDEAQEKPRADAQDYLQQKRAARRRNRAAAAADSGYESLHSWRGSSMREEEGGGEPRPQSLRSGVSGMTGVSGVSFKSGDTKLFTVKPIGGGTTPMKIRESELKEEGRRHARDGSNASSLYDADGFLKGSPQVGHSKSPARKELKKPKSAVHSKKMSEDFQAMCGVRVLSMGSVDAMI</sequence>
<feature type="compositionally biased region" description="Polar residues" evidence="1">
    <location>
        <begin position="609"/>
        <end position="642"/>
    </location>
</feature>
<feature type="region of interest" description="Disordered" evidence="1">
    <location>
        <begin position="265"/>
        <end position="465"/>
    </location>
</feature>
<feature type="compositionally biased region" description="Basic residues" evidence="1">
    <location>
        <begin position="131"/>
        <end position="148"/>
    </location>
</feature>
<feature type="region of interest" description="Disordered" evidence="1">
    <location>
        <begin position="491"/>
        <end position="701"/>
    </location>
</feature>